<evidence type="ECO:0000256" key="1">
    <source>
        <dbReference type="ARBA" id="ARBA00023284"/>
    </source>
</evidence>
<dbReference type="PANTHER" id="PTHR42852">
    <property type="entry name" value="THIOL:DISULFIDE INTERCHANGE PROTEIN DSBE"/>
    <property type="match status" value="1"/>
</dbReference>
<dbReference type="CDD" id="cd02966">
    <property type="entry name" value="TlpA_like_family"/>
    <property type="match status" value="1"/>
</dbReference>
<dbReference type="InterPro" id="IPR036249">
    <property type="entry name" value="Thioredoxin-like_sf"/>
</dbReference>
<organism evidence="4 5">
    <name type="scientific">Sandaracinus amylolyticus</name>
    <dbReference type="NCBI Taxonomy" id="927083"/>
    <lineage>
        <taxon>Bacteria</taxon>
        <taxon>Pseudomonadati</taxon>
        <taxon>Myxococcota</taxon>
        <taxon>Polyangia</taxon>
        <taxon>Polyangiales</taxon>
        <taxon>Sandaracinaceae</taxon>
        <taxon>Sandaracinus</taxon>
    </lineage>
</organism>
<dbReference type="SUPFAM" id="SSF52833">
    <property type="entry name" value="Thioredoxin-like"/>
    <property type="match status" value="1"/>
</dbReference>
<feature type="domain" description="Thioredoxin" evidence="3">
    <location>
        <begin position="40"/>
        <end position="188"/>
    </location>
</feature>
<dbReference type="GO" id="GO:0016209">
    <property type="term" value="F:antioxidant activity"/>
    <property type="evidence" value="ECO:0007669"/>
    <property type="project" value="InterPro"/>
</dbReference>
<feature type="signal peptide" evidence="2">
    <location>
        <begin position="1"/>
        <end position="24"/>
    </location>
</feature>
<dbReference type="GO" id="GO:0016491">
    <property type="term" value="F:oxidoreductase activity"/>
    <property type="evidence" value="ECO:0007669"/>
    <property type="project" value="InterPro"/>
</dbReference>
<feature type="chain" id="PRO_5002512614" evidence="2">
    <location>
        <begin position="25"/>
        <end position="189"/>
    </location>
</feature>
<dbReference type="Pfam" id="PF00578">
    <property type="entry name" value="AhpC-TSA"/>
    <property type="match status" value="1"/>
</dbReference>
<dbReference type="Gene3D" id="3.40.30.10">
    <property type="entry name" value="Glutaredoxin"/>
    <property type="match status" value="1"/>
</dbReference>
<dbReference type="AlphaFoldDB" id="A0A0F6YFN0"/>
<sequence>MSMKLSRLSLVLALGATIAAASIAAVPASTPVLGASSALARVGGRPPPFTLPAATGGPSRDEFRMADHLGQHPVVILFWATWCVPCQQELPFYQSLYERYRDRGLRIVGISMDDARTVMRAGPAARRLGVTFDVVTDLDTRITTQINPRRSAPFSIWVDRDGRIVWEREGFAPAEQQAISEGVARLVGQ</sequence>
<dbReference type="Proteomes" id="UP000034883">
    <property type="component" value="Chromosome"/>
</dbReference>
<dbReference type="EMBL" id="CP011125">
    <property type="protein sequence ID" value="AKF03782.1"/>
    <property type="molecule type" value="Genomic_DNA"/>
</dbReference>
<gene>
    <name evidence="4" type="ORF">DB32_000931</name>
</gene>
<evidence type="ECO:0000313" key="5">
    <source>
        <dbReference type="Proteomes" id="UP000034883"/>
    </source>
</evidence>
<dbReference type="STRING" id="927083.DB32_000931"/>
<accession>A0A0F6YFN0</accession>
<dbReference type="OrthoDB" id="9813820at2"/>
<keyword evidence="1" id="KW-0676">Redox-active center</keyword>
<keyword evidence="2" id="KW-0732">Signal</keyword>
<dbReference type="InterPro" id="IPR013766">
    <property type="entry name" value="Thioredoxin_domain"/>
</dbReference>
<reference evidence="4 5" key="1">
    <citation type="submission" date="2015-03" db="EMBL/GenBank/DDBJ databases">
        <title>Genome assembly of Sandaracinus amylolyticus DSM 53668.</title>
        <authorList>
            <person name="Sharma G."/>
            <person name="Subramanian S."/>
        </authorList>
    </citation>
    <scope>NUCLEOTIDE SEQUENCE [LARGE SCALE GENOMIC DNA]</scope>
    <source>
        <strain evidence="4 5">DSM 53668</strain>
    </source>
</reference>
<name>A0A0F6YFN0_9BACT</name>
<dbReference type="PROSITE" id="PS00194">
    <property type="entry name" value="THIOREDOXIN_1"/>
    <property type="match status" value="1"/>
</dbReference>
<dbReference type="KEGG" id="samy:DB32_000931"/>
<protein>
    <submittedName>
        <fullName evidence="4">Cytochrome c-type biogenesis protein CcmG/DsbE</fullName>
    </submittedName>
</protein>
<dbReference type="PROSITE" id="PS51318">
    <property type="entry name" value="TAT"/>
    <property type="match status" value="1"/>
</dbReference>
<dbReference type="PROSITE" id="PS51352">
    <property type="entry name" value="THIOREDOXIN_2"/>
    <property type="match status" value="1"/>
</dbReference>
<dbReference type="InterPro" id="IPR050553">
    <property type="entry name" value="Thioredoxin_ResA/DsbE_sf"/>
</dbReference>
<keyword evidence="5" id="KW-1185">Reference proteome</keyword>
<evidence type="ECO:0000259" key="3">
    <source>
        <dbReference type="PROSITE" id="PS51352"/>
    </source>
</evidence>
<proteinExistence type="predicted"/>
<dbReference type="InterPro" id="IPR006311">
    <property type="entry name" value="TAT_signal"/>
</dbReference>
<dbReference type="InterPro" id="IPR000866">
    <property type="entry name" value="AhpC/TSA"/>
</dbReference>
<evidence type="ECO:0000313" key="4">
    <source>
        <dbReference type="EMBL" id="AKF03782.1"/>
    </source>
</evidence>
<dbReference type="PANTHER" id="PTHR42852:SF13">
    <property type="entry name" value="PROTEIN DIPZ"/>
    <property type="match status" value="1"/>
</dbReference>
<dbReference type="InterPro" id="IPR017937">
    <property type="entry name" value="Thioredoxin_CS"/>
</dbReference>
<evidence type="ECO:0000256" key="2">
    <source>
        <dbReference type="SAM" id="SignalP"/>
    </source>
</evidence>